<evidence type="ECO:0000256" key="11">
    <source>
        <dbReference type="ARBA" id="ARBA00049115"/>
    </source>
</evidence>
<dbReference type="UniPathway" id="UPA00074">
    <property type="reaction ID" value="UER00132"/>
</dbReference>
<dbReference type="NCBIfam" id="NF006764">
    <property type="entry name" value="PRK09285.1"/>
    <property type="match status" value="1"/>
</dbReference>
<evidence type="ECO:0000256" key="3">
    <source>
        <dbReference type="ARBA" id="ARBA00008273"/>
    </source>
</evidence>
<keyword evidence="6 13" id="KW-0658">Purine biosynthesis</keyword>
<dbReference type="InterPro" id="IPR047136">
    <property type="entry name" value="PurB_bact"/>
</dbReference>
<dbReference type="Gene3D" id="1.20.200.10">
    <property type="entry name" value="Fumarase/aspartase (Central domain)"/>
    <property type="match status" value="1"/>
</dbReference>
<comment type="catalytic activity">
    <reaction evidence="11">
        <text>N(6)-(1,2-dicarboxyethyl)-AMP = fumarate + AMP</text>
        <dbReference type="Rhea" id="RHEA:16853"/>
        <dbReference type="ChEBI" id="CHEBI:29806"/>
        <dbReference type="ChEBI" id="CHEBI:57567"/>
        <dbReference type="ChEBI" id="CHEBI:456215"/>
        <dbReference type="EC" id="4.3.2.2"/>
    </reaction>
    <physiologicalReaction direction="left-to-right" evidence="11">
        <dbReference type="Rhea" id="RHEA:16854"/>
    </physiologicalReaction>
</comment>
<dbReference type="SUPFAM" id="SSF48557">
    <property type="entry name" value="L-aspartase-like"/>
    <property type="match status" value="1"/>
</dbReference>
<feature type="domain" description="Fumarate lyase N-terminal" evidence="14">
    <location>
        <begin position="43"/>
        <end position="340"/>
    </location>
</feature>
<evidence type="ECO:0000256" key="7">
    <source>
        <dbReference type="ARBA" id="ARBA00023239"/>
    </source>
</evidence>
<protein>
    <recommendedName>
        <fullName evidence="5 12">Adenylosuccinate lyase</fullName>
        <shortName evidence="13">ASL</shortName>
        <ecNumber evidence="4 12">4.3.2.2</ecNumber>
    </recommendedName>
    <alternativeName>
        <fullName evidence="10 13">Adenylosuccinase</fullName>
    </alternativeName>
</protein>
<evidence type="ECO:0000256" key="12">
    <source>
        <dbReference type="NCBIfam" id="TIGR00928"/>
    </source>
</evidence>
<dbReference type="InterPro" id="IPR008948">
    <property type="entry name" value="L-Aspartase-like"/>
</dbReference>
<dbReference type="PANTHER" id="PTHR43411">
    <property type="entry name" value="ADENYLOSUCCINATE LYASE"/>
    <property type="match status" value="1"/>
</dbReference>
<evidence type="ECO:0000259" key="14">
    <source>
        <dbReference type="Pfam" id="PF00206"/>
    </source>
</evidence>
<dbReference type="InterPro" id="IPR020557">
    <property type="entry name" value="Fumarate_lyase_CS"/>
</dbReference>
<dbReference type="InterPro" id="IPR004769">
    <property type="entry name" value="Pur_lyase"/>
</dbReference>
<dbReference type="InterPro" id="IPR024083">
    <property type="entry name" value="Fumarase/histidase_N"/>
</dbReference>
<evidence type="ECO:0000313" key="16">
    <source>
        <dbReference type="EMBL" id="EFF76309.1"/>
    </source>
</evidence>
<evidence type="ECO:0000256" key="5">
    <source>
        <dbReference type="ARBA" id="ARBA00017058"/>
    </source>
</evidence>
<dbReference type="eggNOG" id="COG0015">
    <property type="taxonomic scope" value="Bacteria"/>
</dbReference>
<dbReference type="AlphaFoldDB" id="D4XA44"/>
<comment type="pathway">
    <text evidence="2 13">Purine metabolism; AMP biosynthesis via de novo pathway; AMP from IMP: step 2/2.</text>
</comment>
<dbReference type="HOGENOM" id="CLU_025566_2_0_4"/>
<evidence type="ECO:0000313" key="17">
    <source>
        <dbReference type="Proteomes" id="UP000004510"/>
    </source>
</evidence>
<dbReference type="EMBL" id="ADMS01000052">
    <property type="protein sequence ID" value="EFF76309.1"/>
    <property type="molecule type" value="Genomic_DNA"/>
</dbReference>
<feature type="domain" description="Adenylosuccinate lyase PurB C-terminal" evidence="15">
    <location>
        <begin position="359"/>
        <end position="473"/>
    </location>
</feature>
<accession>D4XA44</accession>
<dbReference type="Gene3D" id="1.10.40.30">
    <property type="entry name" value="Fumarase/aspartase (C-terminal domain)"/>
    <property type="match status" value="1"/>
</dbReference>
<dbReference type="GO" id="GO:0004018">
    <property type="term" value="F:N6-(1,2-dicarboxyethyl)AMP AMP-lyase (fumarate-forming) activity"/>
    <property type="evidence" value="ECO:0007669"/>
    <property type="project" value="UniProtKB-UniRule"/>
</dbReference>
<dbReference type="Proteomes" id="UP000004510">
    <property type="component" value="Unassembled WGS sequence"/>
</dbReference>
<name>D4XA44_9BURK</name>
<dbReference type="InterPro" id="IPR013539">
    <property type="entry name" value="PurB_C"/>
</dbReference>
<dbReference type="Pfam" id="PF00206">
    <property type="entry name" value="Lyase_1"/>
    <property type="match status" value="1"/>
</dbReference>
<dbReference type="EC" id="4.3.2.2" evidence="4 12"/>
<comment type="catalytic activity">
    <reaction evidence="8">
        <text>(2S)-2-[5-amino-1-(5-phospho-beta-D-ribosyl)imidazole-4-carboxamido]succinate = 5-amino-1-(5-phospho-beta-D-ribosyl)imidazole-4-carboxamide + fumarate</text>
        <dbReference type="Rhea" id="RHEA:23920"/>
        <dbReference type="ChEBI" id="CHEBI:29806"/>
        <dbReference type="ChEBI" id="CHEBI:58443"/>
        <dbReference type="ChEBI" id="CHEBI:58475"/>
        <dbReference type="EC" id="4.3.2.2"/>
    </reaction>
    <physiologicalReaction direction="left-to-right" evidence="8">
        <dbReference type="Rhea" id="RHEA:23921"/>
    </physiologicalReaction>
</comment>
<evidence type="ECO:0000256" key="8">
    <source>
        <dbReference type="ARBA" id="ARBA00024477"/>
    </source>
</evidence>
<reference evidence="17" key="1">
    <citation type="submission" date="2010-03" db="EMBL/GenBank/DDBJ databases">
        <title>Complete sequence of Mobiluncus curtisii ATCC 43063.</title>
        <authorList>
            <person name="Muzny D."/>
            <person name="Qin X."/>
            <person name="Deng J."/>
            <person name="Jiang H."/>
            <person name="Liu Y."/>
            <person name="Qu J."/>
            <person name="Song X.-Z."/>
            <person name="Zhang L."/>
            <person name="Thornton R."/>
            <person name="Coyle M."/>
            <person name="Francisco L."/>
            <person name="Jackson L."/>
            <person name="Javaid M."/>
            <person name="Korchina V."/>
            <person name="Kovar C."/>
            <person name="Mata R."/>
            <person name="Mathew T."/>
            <person name="Ngo R."/>
            <person name="Nguyen L."/>
            <person name="Nguyen N."/>
            <person name="Okwuonu G."/>
            <person name="Ongeri F."/>
            <person name="Pham C."/>
            <person name="Simmons D."/>
            <person name="Wilczek-Boney K."/>
            <person name="Hale W."/>
            <person name="Jakkamsetti A."/>
            <person name="Pham P."/>
            <person name="Ruth R."/>
            <person name="San Lucas F."/>
            <person name="Warren J."/>
            <person name="Zhang J."/>
            <person name="Zhao Z."/>
            <person name="Zhou C."/>
            <person name="Zhu D."/>
            <person name="Lee S."/>
            <person name="Bess C."/>
            <person name="Blankenburg K."/>
            <person name="Forbes L."/>
            <person name="Fu Q."/>
            <person name="Gubbala S."/>
            <person name="Hirani K."/>
            <person name="Jayaseelan J.C."/>
            <person name="Lara F."/>
            <person name="Munidasa M."/>
            <person name="Palculict T."/>
            <person name="Patil S."/>
            <person name="Pu L.-L."/>
            <person name="Saada N."/>
            <person name="Tang L."/>
            <person name="Weissenberger G."/>
            <person name="Zhu Y."/>
            <person name="Hemphill L."/>
            <person name="Shang Y."/>
            <person name="Youmans B."/>
            <person name="Ayvaz T."/>
            <person name="Ross M."/>
            <person name="Santibanez J."/>
            <person name="Aqrawi P."/>
            <person name="Gross S."/>
            <person name="Joshi V."/>
            <person name="Fowler G."/>
            <person name="Nazareth L."/>
            <person name="Reid J."/>
            <person name="Worley K."/>
            <person name="Petrosino J."/>
            <person name="Highlander S."/>
            <person name="Gibbs R."/>
            <person name="Gibbs R."/>
        </authorList>
    </citation>
    <scope>NUCLEOTIDE SEQUENCE [LARGE SCALE GENOMIC DNA]</scope>
    <source>
        <strain evidence="17">ATCC 43553</strain>
    </source>
</reference>
<dbReference type="GO" id="GO:0044208">
    <property type="term" value="P:'de novo' AMP biosynthetic process"/>
    <property type="evidence" value="ECO:0007669"/>
    <property type="project" value="UniProtKB-UniPathway"/>
</dbReference>
<dbReference type="Pfam" id="PF08328">
    <property type="entry name" value="ASL_C"/>
    <property type="match status" value="1"/>
</dbReference>
<gene>
    <name evidence="16" type="primary">purB</name>
    <name evidence="16" type="ORF">HMPREF0004_2341</name>
</gene>
<evidence type="ECO:0000256" key="1">
    <source>
        <dbReference type="ARBA" id="ARBA00004706"/>
    </source>
</evidence>
<dbReference type="GO" id="GO:0070626">
    <property type="term" value="F:(S)-2-(5-amino-1-(5-phospho-D-ribosyl)imidazole-4-carboxamido) succinate lyase (fumarate-forming) activity"/>
    <property type="evidence" value="ECO:0007669"/>
    <property type="project" value="RHEA"/>
</dbReference>
<dbReference type="InterPro" id="IPR022761">
    <property type="entry name" value="Fumarate_lyase_N"/>
</dbReference>
<evidence type="ECO:0000256" key="10">
    <source>
        <dbReference type="ARBA" id="ARBA00030717"/>
    </source>
</evidence>
<evidence type="ECO:0000256" key="4">
    <source>
        <dbReference type="ARBA" id="ARBA00012339"/>
    </source>
</evidence>
<evidence type="ECO:0000256" key="6">
    <source>
        <dbReference type="ARBA" id="ARBA00022755"/>
    </source>
</evidence>
<evidence type="ECO:0000256" key="2">
    <source>
        <dbReference type="ARBA" id="ARBA00004734"/>
    </source>
</evidence>
<keyword evidence="7 13" id="KW-0456">Lyase</keyword>
<comment type="pathway">
    <text evidence="1 13">Purine metabolism; IMP biosynthesis via de novo pathway; 5-amino-1-(5-phospho-D-ribosyl)imidazole-4-carboxamide from 5-amino-1-(5-phospho-D-ribosyl)imidazole-4-carboxylate: step 2/2.</text>
</comment>
<proteinExistence type="inferred from homology"/>
<dbReference type="PATRIC" id="fig|742159.3.peg.3289"/>
<comment type="function">
    <text evidence="9">Catalyzes two reactions in de novo purine nucleotide biosynthesis. Catalyzes the breakdown of 5-aminoimidazole- (N-succinylocarboxamide) ribotide (SAICAR or 2-[5-amino-1-(5-phospho-beta-D-ribosyl)imidazole-4-carboxamido]succinate) to 5-aminoimidazole-4-carboxamide ribotide (AICAR or 5-amino-1-(5-phospho-beta-D-ribosyl)imidazole-4-carboxamide) and fumarate, and of adenylosuccinate (ADS or N(6)-(1,2-dicarboxyethyl)-AMP) to adenosine monophosphate (AMP) and fumarate.</text>
</comment>
<dbReference type="PRINTS" id="PR00149">
    <property type="entry name" value="FUMRATELYASE"/>
</dbReference>
<comment type="caution">
    <text evidence="16">The sequence shown here is derived from an EMBL/GenBank/DDBJ whole genome shotgun (WGS) entry which is preliminary data.</text>
</comment>
<dbReference type="PROSITE" id="PS00163">
    <property type="entry name" value="FUMARATE_LYASES"/>
    <property type="match status" value="1"/>
</dbReference>
<sequence length="483" mass="53198">MPQCCAPSDDKIVGFSHPQPFLLQTMQIADQLSQLNALSPLDGRYASRSDALRGLLSEAGFMAHRVEVEVAWLVALSDAGLPELPTFSQAARQRLQQLVQDFSEADAARIKDIERVTNHDVKAVEYWLKEKVADDAELARAAEFIHFACTSEDINNTSHALMLSRARDQVVVPRLQELAAKLNDMAVAQADQPMLSRTHGQPASPTTLGKEFANVAARLNRAIVAVQAVEPLAKLNGATGNYNAHLSAYPEIDWPAFSQRVLAGLGLTQNRHTIQIEPHDWMSALFDAITRANIIVLDLDRDVWGYVALGYFKQRLKEGEVGSSTMPHKVNPIDFENSEGNLGLANAVLRHLADKLPISRWQRDLTDSTVLRNLGVGLGYCLVAWDACMRGLGKLEVNTAAIDADIDACWEVLAEPVQTVMRRYGLPQPYEQLKALTRGKGITEEALREFIQGLALPEEPKARLLAMTPRSYIGLAAELARAV</sequence>
<dbReference type="UniPathway" id="UPA00075">
    <property type="reaction ID" value="UER00336"/>
</dbReference>
<dbReference type="PANTHER" id="PTHR43411:SF1">
    <property type="entry name" value="ADENYLOSUCCINATE LYASE"/>
    <property type="match status" value="1"/>
</dbReference>
<evidence type="ECO:0000256" key="13">
    <source>
        <dbReference type="RuleBase" id="RU361172"/>
    </source>
</evidence>
<dbReference type="NCBIfam" id="TIGR00928">
    <property type="entry name" value="purB"/>
    <property type="match status" value="1"/>
</dbReference>
<dbReference type="GO" id="GO:0006189">
    <property type="term" value="P:'de novo' IMP biosynthetic process"/>
    <property type="evidence" value="ECO:0007669"/>
    <property type="project" value="UniProtKB-UniPathway"/>
</dbReference>
<evidence type="ECO:0000256" key="9">
    <source>
        <dbReference type="ARBA" id="ARBA00025012"/>
    </source>
</evidence>
<dbReference type="Gene3D" id="1.10.275.10">
    <property type="entry name" value="Fumarase/aspartase (N-terminal domain)"/>
    <property type="match status" value="1"/>
</dbReference>
<dbReference type="FunFam" id="1.20.200.10:FF:000004">
    <property type="entry name" value="Adenylosuccinate lyase"/>
    <property type="match status" value="1"/>
</dbReference>
<dbReference type="CDD" id="cd01598">
    <property type="entry name" value="PurB"/>
    <property type="match status" value="1"/>
</dbReference>
<comment type="similarity">
    <text evidence="3 13">Belongs to the lyase 1 family. Adenylosuccinate lyase subfamily.</text>
</comment>
<organism evidence="16 17">
    <name type="scientific">Achromobacter piechaudii ATCC 43553</name>
    <dbReference type="NCBI Taxonomy" id="742159"/>
    <lineage>
        <taxon>Bacteria</taxon>
        <taxon>Pseudomonadati</taxon>
        <taxon>Pseudomonadota</taxon>
        <taxon>Betaproteobacteria</taxon>
        <taxon>Burkholderiales</taxon>
        <taxon>Alcaligenaceae</taxon>
        <taxon>Achromobacter</taxon>
    </lineage>
</organism>
<dbReference type="InterPro" id="IPR000362">
    <property type="entry name" value="Fumarate_lyase_fam"/>
</dbReference>
<dbReference type="GO" id="GO:0005829">
    <property type="term" value="C:cytosol"/>
    <property type="evidence" value="ECO:0007669"/>
    <property type="project" value="TreeGrafter"/>
</dbReference>
<evidence type="ECO:0000259" key="15">
    <source>
        <dbReference type="Pfam" id="PF08328"/>
    </source>
</evidence>